<dbReference type="RefSeq" id="WP_377574059.1">
    <property type="nucleotide sequence ID" value="NZ_JBHTMP010000041.1"/>
</dbReference>
<sequence>MNVRPTGWRRLLALSTELVDFDARGFRTVPSATRAQLESAAGAFIDGFNLELAAGPVDVSGFTPHTRGLAAEGAAMAAVLLDRLSPRPARHFPALLREHGQRYSYLLYVGAGWAMAKLRYPGIGPLHASDPLLCWLAYDGYGFCRGFFASRRALNRWRRHPGRCDAVCAIRYQGLGRSMWFRECADPSAIAAVIASFPTAHRGDLWSGVALASVYAGGVPTETYPQLRRLAGTHGAALAQGAAFGAEAWQASGHPPEHAFAGVLALTGVDLREAAEWTWQARDGLDRADAGPRDYARWRARIQQYAAEKTYR</sequence>
<dbReference type="Proteomes" id="UP001597260">
    <property type="component" value="Unassembled WGS sequence"/>
</dbReference>
<reference evidence="2" key="1">
    <citation type="journal article" date="2019" name="Int. J. Syst. Evol. Microbiol.">
        <title>The Global Catalogue of Microorganisms (GCM) 10K type strain sequencing project: providing services to taxonomists for standard genome sequencing and annotation.</title>
        <authorList>
            <consortium name="The Broad Institute Genomics Platform"/>
            <consortium name="The Broad Institute Genome Sequencing Center for Infectious Disease"/>
            <person name="Wu L."/>
            <person name="Ma J."/>
        </authorList>
    </citation>
    <scope>NUCLEOTIDE SEQUENCE [LARGE SCALE GENOMIC DNA]</scope>
    <source>
        <strain evidence="2">JCM 31037</strain>
    </source>
</reference>
<dbReference type="EMBL" id="JBHTMP010000041">
    <property type="protein sequence ID" value="MFD1324060.1"/>
    <property type="molecule type" value="Genomic_DNA"/>
</dbReference>
<comment type="caution">
    <text evidence="1">The sequence shown here is derived from an EMBL/GenBank/DDBJ whole genome shotgun (WGS) entry which is preliminary data.</text>
</comment>
<accession>A0ABW3YJX6</accession>
<gene>
    <name evidence="1" type="ORF">ACFQ4H_23525</name>
</gene>
<evidence type="ECO:0000313" key="2">
    <source>
        <dbReference type="Proteomes" id="UP001597260"/>
    </source>
</evidence>
<proteinExistence type="predicted"/>
<protein>
    <submittedName>
        <fullName evidence="1">DUF1702 family protein</fullName>
    </submittedName>
</protein>
<organism evidence="1 2">
    <name type="scientific">Micromonospora sonneratiae</name>
    <dbReference type="NCBI Taxonomy" id="1184706"/>
    <lineage>
        <taxon>Bacteria</taxon>
        <taxon>Bacillati</taxon>
        <taxon>Actinomycetota</taxon>
        <taxon>Actinomycetes</taxon>
        <taxon>Micromonosporales</taxon>
        <taxon>Micromonosporaceae</taxon>
        <taxon>Micromonospora</taxon>
    </lineage>
</organism>
<dbReference type="InterPro" id="IPR012964">
    <property type="entry name" value="DUF1702"/>
</dbReference>
<evidence type="ECO:0000313" key="1">
    <source>
        <dbReference type="EMBL" id="MFD1324060.1"/>
    </source>
</evidence>
<dbReference type="Pfam" id="PF08012">
    <property type="entry name" value="DUF1702"/>
    <property type="match status" value="1"/>
</dbReference>
<name>A0ABW3YJX6_9ACTN</name>
<keyword evidence="2" id="KW-1185">Reference proteome</keyword>